<accession>A0A0P6XA30</accession>
<dbReference type="EMBL" id="LGCL01000025">
    <property type="protein sequence ID" value="KPL76588.1"/>
    <property type="molecule type" value="Genomic_DNA"/>
</dbReference>
<evidence type="ECO:0000256" key="1">
    <source>
        <dbReference type="ARBA" id="ARBA00022448"/>
    </source>
</evidence>
<dbReference type="OrthoDB" id="9804819at2"/>
<dbReference type="SUPFAM" id="SSF52540">
    <property type="entry name" value="P-loop containing nucleoside triphosphate hydrolases"/>
    <property type="match status" value="1"/>
</dbReference>
<dbReference type="InterPro" id="IPR027417">
    <property type="entry name" value="P-loop_NTPase"/>
</dbReference>
<dbReference type="Pfam" id="PF00005">
    <property type="entry name" value="ABC_tran"/>
    <property type="match status" value="1"/>
</dbReference>
<evidence type="ECO:0000313" key="6">
    <source>
        <dbReference type="Proteomes" id="UP000050417"/>
    </source>
</evidence>
<dbReference type="InterPro" id="IPR003439">
    <property type="entry name" value="ABC_transporter-like_ATP-bd"/>
</dbReference>
<dbReference type="GO" id="GO:0005524">
    <property type="term" value="F:ATP binding"/>
    <property type="evidence" value="ECO:0007669"/>
    <property type="project" value="UniProtKB-KW"/>
</dbReference>
<protein>
    <submittedName>
        <fullName evidence="5">ATP-binding protein</fullName>
    </submittedName>
</protein>
<dbReference type="PROSITE" id="PS50893">
    <property type="entry name" value="ABC_TRANSPORTER_2"/>
    <property type="match status" value="1"/>
</dbReference>
<sequence length="284" mass="31608">MIRVENLSYSYASTNHPALEGLSFTVKEGEIFGFLGPSGAGKSTTQKVLIGLLRDYQGSTQVMGRELSAWGADYYEQIGVSFEFPNHFLKLTAVENLTYFSRLYQTVRYTPRELLALVGLEPDGELLVSQYSKGMKNRLSVARALLHNPRILFLDEPTSGLDPLNARGIKDLILAQKSQGKTIFLTTHDMTIADELCDRVALIVDGRIRMVGAPRDLKLQHGRASVRVGYVNGGGQAQREFELAGLAENEDFLKLLRSENVQTLHSQEASLEDVFIEVTGRRLQ</sequence>
<dbReference type="PANTHER" id="PTHR42711">
    <property type="entry name" value="ABC TRANSPORTER ATP-BINDING PROTEIN"/>
    <property type="match status" value="1"/>
</dbReference>
<organism evidence="5 6">
    <name type="scientific">Ornatilinea apprima</name>
    <dbReference type="NCBI Taxonomy" id="1134406"/>
    <lineage>
        <taxon>Bacteria</taxon>
        <taxon>Bacillati</taxon>
        <taxon>Chloroflexota</taxon>
        <taxon>Anaerolineae</taxon>
        <taxon>Anaerolineales</taxon>
        <taxon>Anaerolineaceae</taxon>
        <taxon>Ornatilinea</taxon>
    </lineage>
</organism>
<evidence type="ECO:0000313" key="5">
    <source>
        <dbReference type="EMBL" id="KPL76588.1"/>
    </source>
</evidence>
<evidence type="ECO:0000256" key="2">
    <source>
        <dbReference type="ARBA" id="ARBA00022741"/>
    </source>
</evidence>
<dbReference type="PANTHER" id="PTHR42711:SF18">
    <property type="entry name" value="ABC TRANSPORTER, ATP-BINDING PROTEIN"/>
    <property type="match status" value="1"/>
</dbReference>
<dbReference type="SMART" id="SM00382">
    <property type="entry name" value="AAA"/>
    <property type="match status" value="1"/>
</dbReference>
<keyword evidence="3 5" id="KW-0067">ATP-binding</keyword>
<keyword evidence="6" id="KW-1185">Reference proteome</keyword>
<dbReference type="PROSITE" id="PS00211">
    <property type="entry name" value="ABC_TRANSPORTER_1"/>
    <property type="match status" value="1"/>
</dbReference>
<dbReference type="STRING" id="1134406.ADN00_11390"/>
<evidence type="ECO:0000256" key="3">
    <source>
        <dbReference type="ARBA" id="ARBA00022840"/>
    </source>
</evidence>
<comment type="caution">
    <text evidence="5">The sequence shown here is derived from an EMBL/GenBank/DDBJ whole genome shotgun (WGS) entry which is preliminary data.</text>
</comment>
<dbReference type="AlphaFoldDB" id="A0A0P6XA30"/>
<dbReference type="PATRIC" id="fig|1134406.4.peg.978"/>
<dbReference type="GO" id="GO:0016887">
    <property type="term" value="F:ATP hydrolysis activity"/>
    <property type="evidence" value="ECO:0007669"/>
    <property type="project" value="InterPro"/>
</dbReference>
<keyword evidence="2" id="KW-0547">Nucleotide-binding</keyword>
<feature type="domain" description="ABC transporter" evidence="4">
    <location>
        <begin position="2"/>
        <end position="230"/>
    </location>
</feature>
<name>A0A0P6XA30_9CHLR</name>
<gene>
    <name evidence="5" type="ORF">ADN00_11390</name>
</gene>
<dbReference type="InterPro" id="IPR050763">
    <property type="entry name" value="ABC_transporter_ATP-binding"/>
</dbReference>
<keyword evidence="1" id="KW-0813">Transport</keyword>
<dbReference type="InterPro" id="IPR017871">
    <property type="entry name" value="ABC_transporter-like_CS"/>
</dbReference>
<reference evidence="5 6" key="1">
    <citation type="submission" date="2015-07" db="EMBL/GenBank/DDBJ databases">
        <title>Genome sequence of Ornatilinea apprima DSM 23815.</title>
        <authorList>
            <person name="Hemp J."/>
            <person name="Ward L.M."/>
            <person name="Pace L.A."/>
            <person name="Fischer W.W."/>
        </authorList>
    </citation>
    <scope>NUCLEOTIDE SEQUENCE [LARGE SCALE GENOMIC DNA]</scope>
    <source>
        <strain evidence="5 6">P3M-1</strain>
    </source>
</reference>
<dbReference type="Gene3D" id="3.40.50.300">
    <property type="entry name" value="P-loop containing nucleotide triphosphate hydrolases"/>
    <property type="match status" value="1"/>
</dbReference>
<dbReference type="Proteomes" id="UP000050417">
    <property type="component" value="Unassembled WGS sequence"/>
</dbReference>
<proteinExistence type="predicted"/>
<evidence type="ECO:0000259" key="4">
    <source>
        <dbReference type="PROSITE" id="PS50893"/>
    </source>
</evidence>
<dbReference type="InterPro" id="IPR003593">
    <property type="entry name" value="AAA+_ATPase"/>
</dbReference>
<dbReference type="RefSeq" id="WP_075063138.1">
    <property type="nucleotide sequence ID" value="NZ_LGCL01000025.1"/>
</dbReference>